<evidence type="ECO:0000256" key="3">
    <source>
        <dbReference type="ARBA" id="ARBA00023295"/>
    </source>
</evidence>
<dbReference type="Proteomes" id="UP000183028">
    <property type="component" value="Unassembled WGS sequence"/>
</dbReference>
<dbReference type="SUPFAM" id="SSF51445">
    <property type="entry name" value="(Trans)glycosidases"/>
    <property type="match status" value="1"/>
</dbReference>
<feature type="domain" description="Beta-mannosidase-like galactose-binding" evidence="6">
    <location>
        <begin position="76"/>
        <end position="156"/>
    </location>
</feature>
<dbReference type="GO" id="GO:0004553">
    <property type="term" value="F:hydrolase activity, hydrolyzing O-glycosyl compounds"/>
    <property type="evidence" value="ECO:0007669"/>
    <property type="project" value="InterPro"/>
</dbReference>
<comment type="similarity">
    <text evidence="1">Belongs to the glycosyl hydrolase 2 family.</text>
</comment>
<dbReference type="InterPro" id="IPR008979">
    <property type="entry name" value="Galactose-bd-like_sf"/>
</dbReference>
<dbReference type="InterPro" id="IPR036156">
    <property type="entry name" value="Beta-gal/glucu_dom_sf"/>
</dbReference>
<evidence type="ECO:0000313" key="8">
    <source>
        <dbReference type="Proteomes" id="UP000183028"/>
    </source>
</evidence>
<dbReference type="Gene3D" id="2.60.40.10">
    <property type="entry name" value="Immunoglobulins"/>
    <property type="match status" value="1"/>
</dbReference>
<sequence length="585" mass="68484">MNLYVILVGVIKMQEQTNYPRPQLRRDEYTTLDGYWDYGFSINKEIDDYDGKILVPYPPESQKSGVERILLPGNYFHYRRTFHLTKHAHQRLLLHFEAVDAYCEVFLNGCFVGKHDGGYLPFSFDITNEIVEGENEIKVVVQDDTDYGNHARGKQRLHHGGMYYTPVSGIWQTVWYEWVDEQHITDVLFKPDLQKQGVYLEVSTMGDLEDVEVIIHQLDTKESTNYHIPACQQAFIALKNIQLWSPDHPFLYDVELIYGHDHVTSYFGMRAFSQVEINGHHYMAINGKPIFHYGLLDQGYYQGTLMSPPSDEAVIKDLKLVKSLGFNTIRKHVKIENSRFYYHCDQLGILVMQDMVNGGERYDDQFVTVQPNLFPALQSKRDDHNYIQMKRPDPDNRAAYYREVKETIEHLRHFVSIDTWVAFNEGWGQFDSQEVTDYIKKLDPERFVDSASGWFDMKAGDFLSIHNYFRPLHLKKSQRIIVLSEFGGMNYQINNHFYGKKNYGYKRLSSRKDFMIAYRKLMIRDIMKNIPHGLAGSIYTQLSDIEDEVNGLITYDREVVKCDQEIMRGIAQRIYGLFDREVGNE</sequence>
<dbReference type="Pfam" id="PF22666">
    <property type="entry name" value="Glyco_hydro_2_N2"/>
    <property type="match status" value="1"/>
</dbReference>
<dbReference type="InterPro" id="IPR006103">
    <property type="entry name" value="Glyco_hydro_2_cat"/>
</dbReference>
<evidence type="ECO:0000259" key="6">
    <source>
        <dbReference type="Pfam" id="PF22666"/>
    </source>
</evidence>
<dbReference type="InterPro" id="IPR051913">
    <property type="entry name" value="GH2_Domain-Containing"/>
</dbReference>
<dbReference type="Pfam" id="PF00703">
    <property type="entry name" value="Glyco_hydro_2"/>
    <property type="match status" value="1"/>
</dbReference>
<keyword evidence="3" id="KW-0326">Glycosidase</keyword>
<evidence type="ECO:0000256" key="2">
    <source>
        <dbReference type="ARBA" id="ARBA00022801"/>
    </source>
</evidence>
<dbReference type="InterPro" id="IPR017853">
    <property type="entry name" value="GH"/>
</dbReference>
<keyword evidence="8" id="KW-1185">Reference proteome</keyword>
<dbReference type="eggNOG" id="COG3250">
    <property type="taxonomic scope" value="Bacteria"/>
</dbReference>
<feature type="domain" description="Glycoside hydrolase family 2 catalytic" evidence="5">
    <location>
        <begin position="281"/>
        <end position="453"/>
    </location>
</feature>
<name>A0A1H6UK63_9FIRM</name>
<dbReference type="EMBL" id="FNYK01000035">
    <property type="protein sequence ID" value="SEI92701.1"/>
    <property type="molecule type" value="Genomic_DNA"/>
</dbReference>
<reference evidence="8" key="1">
    <citation type="submission" date="2016-10" db="EMBL/GenBank/DDBJ databases">
        <authorList>
            <person name="Varghese N."/>
        </authorList>
    </citation>
    <scope>NUCLEOTIDE SEQUENCE [LARGE SCALE GENOMIC DNA]</scope>
    <source>
        <strain evidence="8">DSM 20406</strain>
    </source>
</reference>
<evidence type="ECO:0000259" key="5">
    <source>
        <dbReference type="Pfam" id="PF02836"/>
    </source>
</evidence>
<organism evidence="7 8">
    <name type="scientific">Sharpea azabuensis</name>
    <dbReference type="NCBI Taxonomy" id="322505"/>
    <lineage>
        <taxon>Bacteria</taxon>
        <taxon>Bacillati</taxon>
        <taxon>Bacillota</taxon>
        <taxon>Erysipelotrichia</taxon>
        <taxon>Erysipelotrichales</taxon>
        <taxon>Coprobacillaceae</taxon>
        <taxon>Sharpea</taxon>
    </lineage>
</organism>
<keyword evidence="2 7" id="KW-0378">Hydrolase</keyword>
<dbReference type="Pfam" id="PF02836">
    <property type="entry name" value="Glyco_hydro_2_C"/>
    <property type="match status" value="1"/>
</dbReference>
<dbReference type="STRING" id="322505.SAMN04487836_13421"/>
<dbReference type="AlphaFoldDB" id="A0A1H6UK63"/>
<dbReference type="SUPFAM" id="SSF49303">
    <property type="entry name" value="beta-Galactosidase/glucuronidase domain"/>
    <property type="match status" value="1"/>
</dbReference>
<dbReference type="GO" id="GO:0005975">
    <property type="term" value="P:carbohydrate metabolic process"/>
    <property type="evidence" value="ECO:0007669"/>
    <property type="project" value="InterPro"/>
</dbReference>
<dbReference type="SUPFAM" id="SSF49785">
    <property type="entry name" value="Galactose-binding domain-like"/>
    <property type="match status" value="1"/>
</dbReference>
<evidence type="ECO:0000313" key="7">
    <source>
        <dbReference type="EMBL" id="SEI92701.1"/>
    </source>
</evidence>
<accession>A0A1H6UK63</accession>
<dbReference type="InterPro" id="IPR006102">
    <property type="entry name" value="Ig-like_GH2"/>
</dbReference>
<evidence type="ECO:0000256" key="1">
    <source>
        <dbReference type="ARBA" id="ARBA00007401"/>
    </source>
</evidence>
<dbReference type="Gene3D" id="3.20.20.80">
    <property type="entry name" value="Glycosidases"/>
    <property type="match status" value="1"/>
</dbReference>
<dbReference type="PANTHER" id="PTHR42732">
    <property type="entry name" value="BETA-GALACTOSIDASE"/>
    <property type="match status" value="1"/>
</dbReference>
<dbReference type="InterPro" id="IPR054593">
    <property type="entry name" value="Beta-mannosidase-like_N2"/>
</dbReference>
<proteinExistence type="inferred from homology"/>
<dbReference type="PANTHER" id="PTHR42732:SF2">
    <property type="entry name" value="BETA-MANNOSIDASE"/>
    <property type="match status" value="1"/>
</dbReference>
<dbReference type="Gene3D" id="2.60.120.260">
    <property type="entry name" value="Galactose-binding domain-like"/>
    <property type="match status" value="1"/>
</dbReference>
<dbReference type="InterPro" id="IPR013783">
    <property type="entry name" value="Ig-like_fold"/>
</dbReference>
<gene>
    <name evidence="7" type="ORF">SAMN04487834_103520</name>
</gene>
<dbReference type="OrthoDB" id="9762066at2"/>
<feature type="domain" description="Glycoside hydrolase family 2 immunoglobulin-like beta-sandwich" evidence="4">
    <location>
        <begin position="183"/>
        <end position="270"/>
    </location>
</feature>
<evidence type="ECO:0000259" key="4">
    <source>
        <dbReference type="Pfam" id="PF00703"/>
    </source>
</evidence>
<protein>
    <submittedName>
        <fullName evidence="7">Glycosyl hydrolases family 2</fullName>
    </submittedName>
</protein>